<keyword evidence="1" id="KW-0175">Coiled coil</keyword>
<sequence length="169" mass="19566">MKKLFTDSQMKLDRLLQDPGYTIEYIKAQWARQRECQLKAIDTGSMKALTEKVAHLVGLEENLYESQKELRELRRQRRHIRSEANEERIMRLPNSLTLIEEEINSVISELGAEEFRNIPGAASAHGKSVIRIRVSKGRLYEAKVGVLEESKQANLRAGIHNYYDLRKQS</sequence>
<keyword evidence="3" id="KW-1185">Reference proteome</keyword>
<dbReference type="HOGENOM" id="CLU_113812_0_0_1"/>
<feature type="coiled-coil region" evidence="1">
    <location>
        <begin position="56"/>
        <end position="90"/>
    </location>
</feature>
<dbReference type="InParanoid" id="F4SD58"/>
<organism evidence="3">
    <name type="scientific">Melampsora larici-populina (strain 98AG31 / pathotype 3-4-7)</name>
    <name type="common">Poplar leaf rust fungus</name>
    <dbReference type="NCBI Taxonomy" id="747676"/>
    <lineage>
        <taxon>Eukaryota</taxon>
        <taxon>Fungi</taxon>
        <taxon>Dikarya</taxon>
        <taxon>Basidiomycota</taxon>
        <taxon>Pucciniomycotina</taxon>
        <taxon>Pucciniomycetes</taxon>
        <taxon>Pucciniales</taxon>
        <taxon>Melampsoraceae</taxon>
        <taxon>Melampsora</taxon>
    </lineage>
</organism>
<dbReference type="OrthoDB" id="10469641at2759"/>
<accession>F4SD58</accession>
<dbReference type="AlphaFoldDB" id="F4SD58"/>
<evidence type="ECO:0000313" key="3">
    <source>
        <dbReference type="Proteomes" id="UP000001072"/>
    </source>
</evidence>
<name>F4SD58_MELLP</name>
<gene>
    <name evidence="2" type="ORF">MELLADRAFT_70011</name>
</gene>
<dbReference type="GeneID" id="18931393"/>
<dbReference type="EMBL" id="GL883238">
    <property type="protein sequence ID" value="EGF97418.1"/>
    <property type="molecule type" value="Genomic_DNA"/>
</dbReference>
<dbReference type="KEGG" id="mlr:MELLADRAFT_70011"/>
<proteinExistence type="predicted"/>
<dbReference type="Proteomes" id="UP000001072">
    <property type="component" value="Unassembled WGS sequence"/>
</dbReference>
<evidence type="ECO:0000313" key="2">
    <source>
        <dbReference type="EMBL" id="EGF97418.1"/>
    </source>
</evidence>
<protein>
    <submittedName>
        <fullName evidence="2">Uncharacterized protein</fullName>
    </submittedName>
</protein>
<reference evidence="3" key="1">
    <citation type="journal article" date="2011" name="Proc. Natl. Acad. Sci. U.S.A.">
        <title>Obligate biotrophy features unraveled by the genomic analysis of rust fungi.</title>
        <authorList>
            <person name="Duplessis S."/>
            <person name="Cuomo C.A."/>
            <person name="Lin Y.-C."/>
            <person name="Aerts A."/>
            <person name="Tisserant E."/>
            <person name="Veneault-Fourrey C."/>
            <person name="Joly D.L."/>
            <person name="Hacquard S."/>
            <person name="Amselem J."/>
            <person name="Cantarel B.L."/>
            <person name="Chiu R."/>
            <person name="Coutinho P.M."/>
            <person name="Feau N."/>
            <person name="Field M."/>
            <person name="Frey P."/>
            <person name="Gelhaye E."/>
            <person name="Goldberg J."/>
            <person name="Grabherr M.G."/>
            <person name="Kodira C.D."/>
            <person name="Kohler A."/>
            <person name="Kuees U."/>
            <person name="Lindquist E.A."/>
            <person name="Lucas S.M."/>
            <person name="Mago R."/>
            <person name="Mauceli E."/>
            <person name="Morin E."/>
            <person name="Murat C."/>
            <person name="Pangilinan J.L."/>
            <person name="Park R."/>
            <person name="Pearson M."/>
            <person name="Quesneville H."/>
            <person name="Rouhier N."/>
            <person name="Sakthikumar S."/>
            <person name="Salamov A.A."/>
            <person name="Schmutz J."/>
            <person name="Selles B."/>
            <person name="Shapiro H."/>
            <person name="Tanguay P."/>
            <person name="Tuskan G.A."/>
            <person name="Henrissat B."/>
            <person name="Van de Peer Y."/>
            <person name="Rouze P."/>
            <person name="Ellis J.G."/>
            <person name="Dodds P.N."/>
            <person name="Schein J.E."/>
            <person name="Zhong S."/>
            <person name="Hamelin R.C."/>
            <person name="Grigoriev I.V."/>
            <person name="Szabo L.J."/>
            <person name="Martin F."/>
        </authorList>
    </citation>
    <scope>NUCLEOTIDE SEQUENCE [LARGE SCALE GENOMIC DNA]</scope>
    <source>
        <strain evidence="3">98AG31 / pathotype 3-4-7</strain>
    </source>
</reference>
<evidence type="ECO:0000256" key="1">
    <source>
        <dbReference type="SAM" id="Coils"/>
    </source>
</evidence>
<dbReference type="RefSeq" id="XP_007419320.1">
    <property type="nucleotide sequence ID" value="XM_007419258.1"/>
</dbReference>
<dbReference type="VEuPathDB" id="FungiDB:MELLADRAFT_70011"/>